<evidence type="ECO:0000313" key="3">
    <source>
        <dbReference type="Proteomes" id="UP000612055"/>
    </source>
</evidence>
<feature type="compositionally biased region" description="Gly residues" evidence="1">
    <location>
        <begin position="49"/>
        <end position="58"/>
    </location>
</feature>
<keyword evidence="3" id="KW-1185">Reference proteome</keyword>
<gene>
    <name evidence="2" type="ORF">HYH03_013103</name>
</gene>
<organism evidence="2 3">
    <name type="scientific">Edaphochlamys debaryana</name>
    <dbReference type="NCBI Taxonomy" id="47281"/>
    <lineage>
        <taxon>Eukaryota</taxon>
        <taxon>Viridiplantae</taxon>
        <taxon>Chlorophyta</taxon>
        <taxon>core chlorophytes</taxon>
        <taxon>Chlorophyceae</taxon>
        <taxon>CS clade</taxon>
        <taxon>Chlamydomonadales</taxon>
        <taxon>Chlamydomonadales incertae sedis</taxon>
        <taxon>Edaphochlamys</taxon>
    </lineage>
</organism>
<feature type="region of interest" description="Disordered" evidence="1">
    <location>
        <begin position="1"/>
        <end position="61"/>
    </location>
</feature>
<dbReference type="EMBL" id="JAEHOE010000084">
    <property type="protein sequence ID" value="KAG2488419.1"/>
    <property type="molecule type" value="Genomic_DNA"/>
</dbReference>
<feature type="compositionally biased region" description="Gly residues" evidence="1">
    <location>
        <begin position="26"/>
        <end position="39"/>
    </location>
</feature>
<evidence type="ECO:0000313" key="2">
    <source>
        <dbReference type="EMBL" id="KAG2488419.1"/>
    </source>
</evidence>
<proteinExistence type="predicted"/>
<dbReference type="AlphaFoldDB" id="A0A835XZD6"/>
<reference evidence="2" key="1">
    <citation type="journal article" date="2020" name="bioRxiv">
        <title>Comparative genomics of Chlamydomonas.</title>
        <authorList>
            <person name="Craig R.J."/>
            <person name="Hasan A.R."/>
            <person name="Ness R.W."/>
            <person name="Keightley P.D."/>
        </authorList>
    </citation>
    <scope>NUCLEOTIDE SEQUENCE</scope>
    <source>
        <strain evidence="2">CCAP 11/70</strain>
    </source>
</reference>
<evidence type="ECO:0000256" key="1">
    <source>
        <dbReference type="SAM" id="MobiDB-lite"/>
    </source>
</evidence>
<sequence length="357" mass="37102">MSGQEQREKAWDHPAATTPRLAAVSEGGGGEGISGGGEAWAGAEATAGDGQGGGGGEGAAPPGSCWNSAALVCRGWAVVAAPELGRRRNEGARARWAAASRALPVFSGALAEVDLEEVRSLADEESSPPPVVQLFFALDLLWRRHERRREWPVRRPPDQFCDPAALNAEDRELRGSDLAPAEWDLEDPAWRQGRWEAARQMLRSPPDFQRASLYKALPLGPAAMARLRRRMGMTTAGLGGGWEPGPRLPLLVPGEVAAHSPVAGRLAEWLMGAQELMRAGYEAEAAKDWAWPAAFVRSVVDSAALKLAALGLPALPPLPPHDAALGEALAAVEGVTGGAGGGSGGGGGGGGGRGGRR</sequence>
<comment type="caution">
    <text evidence="2">The sequence shown here is derived from an EMBL/GenBank/DDBJ whole genome shotgun (WGS) entry which is preliminary data.</text>
</comment>
<feature type="region of interest" description="Disordered" evidence="1">
    <location>
        <begin position="337"/>
        <end position="357"/>
    </location>
</feature>
<feature type="compositionally biased region" description="Basic and acidic residues" evidence="1">
    <location>
        <begin position="1"/>
        <end position="12"/>
    </location>
</feature>
<protein>
    <submittedName>
        <fullName evidence="2">Uncharacterized protein</fullName>
    </submittedName>
</protein>
<accession>A0A835XZD6</accession>
<dbReference type="Proteomes" id="UP000612055">
    <property type="component" value="Unassembled WGS sequence"/>
</dbReference>
<name>A0A835XZD6_9CHLO</name>